<dbReference type="InterPro" id="IPR011701">
    <property type="entry name" value="MFS"/>
</dbReference>
<comment type="subcellular location">
    <subcellularLocation>
        <location evidence="1">Cell membrane</location>
        <topology evidence="1">Multi-pass membrane protein</topology>
    </subcellularLocation>
</comment>
<dbReference type="Pfam" id="PF07690">
    <property type="entry name" value="MFS_1"/>
    <property type="match status" value="1"/>
</dbReference>
<dbReference type="InterPro" id="IPR020846">
    <property type="entry name" value="MFS_dom"/>
</dbReference>
<name>A0A6B8RMY2_9BACL</name>
<protein>
    <submittedName>
        <fullName evidence="8">MFS transporter</fullName>
    </submittedName>
</protein>
<evidence type="ECO:0000256" key="5">
    <source>
        <dbReference type="ARBA" id="ARBA00023136"/>
    </source>
</evidence>
<evidence type="ECO:0000259" key="7">
    <source>
        <dbReference type="PROSITE" id="PS50850"/>
    </source>
</evidence>
<accession>A0A6B8RMY2</accession>
<dbReference type="PANTHER" id="PTHR42718:SF39">
    <property type="entry name" value="ACTINORHODIN TRANSPORTER-RELATED"/>
    <property type="match status" value="1"/>
</dbReference>
<feature type="transmembrane region" description="Helical" evidence="6">
    <location>
        <begin position="120"/>
        <end position="139"/>
    </location>
</feature>
<evidence type="ECO:0000256" key="4">
    <source>
        <dbReference type="ARBA" id="ARBA00022989"/>
    </source>
</evidence>
<dbReference type="GO" id="GO:0022857">
    <property type="term" value="F:transmembrane transporter activity"/>
    <property type="evidence" value="ECO:0007669"/>
    <property type="project" value="InterPro"/>
</dbReference>
<dbReference type="Proteomes" id="UP000426246">
    <property type="component" value="Chromosome"/>
</dbReference>
<evidence type="ECO:0000256" key="2">
    <source>
        <dbReference type="ARBA" id="ARBA00022448"/>
    </source>
</evidence>
<feature type="transmembrane region" description="Helical" evidence="6">
    <location>
        <begin position="244"/>
        <end position="262"/>
    </location>
</feature>
<dbReference type="PANTHER" id="PTHR42718">
    <property type="entry name" value="MAJOR FACILITATOR SUPERFAMILY MULTIDRUG TRANSPORTER MFSC"/>
    <property type="match status" value="1"/>
</dbReference>
<feature type="transmembrane region" description="Helical" evidence="6">
    <location>
        <begin position="268"/>
        <end position="291"/>
    </location>
</feature>
<evidence type="ECO:0000313" key="9">
    <source>
        <dbReference type="Proteomes" id="UP000426246"/>
    </source>
</evidence>
<dbReference type="PROSITE" id="PS50850">
    <property type="entry name" value="MFS"/>
    <property type="match status" value="1"/>
</dbReference>
<feature type="transmembrane region" description="Helical" evidence="6">
    <location>
        <begin position="344"/>
        <end position="362"/>
    </location>
</feature>
<dbReference type="SUPFAM" id="SSF103473">
    <property type="entry name" value="MFS general substrate transporter"/>
    <property type="match status" value="1"/>
</dbReference>
<keyword evidence="5 6" id="KW-0472">Membrane</keyword>
<sequence length="582" mass="62864">MRQICLLQYNGIDLMLSNEINDFEGEYTMSINLNSTMLKQQAVKADDRPNSLILLTVLLLSVFMAVVNVFIVNVATPSIQRGLQSSFSSLQFVVAGYTLSYAVALIIGGRLGDRFGRKKILFIGMAGFTLTSLICGLAVDVNMLIVFRILQGLSAAMIAPQVLSLIQVNYAAEKRGAIFGMYGAAQGIAATTGQVIGGVLMRWNPWGLEWRMVFFFSVAVGILIMLLIPFINESKSSEHAKLDWIGAFSVAGGLLMLIYPLVQGQKEGWPLSLNLVLILSLPVLIGFVWYEKRVTRKGGVPFMNVQLFQQKLFTVGMLIAILLYSAQGAFFLIMAYFLQIGLGFAALKAGLVILPMGIGYFLASLYTAKAIARFGAYTLTIGSILTFAGYIALALSVKATGIDFAGYEWIPALFLLGVGQGMIAAPLTNSVLSKIRGTDVGSASGILTTGIQTSYALGIVLIGVLLLNSMGSHTAAVNGKIAPMLQQSLSVIQVKADESSLVLQQFNNSDYVQANDPSSLPKSCAVNYDSPEVKNLFNQSLKMANAENYADSFQICLYALAIVTLGIFPLSLMLARRKRAIV</sequence>
<keyword evidence="9" id="KW-1185">Reference proteome</keyword>
<evidence type="ECO:0000313" key="8">
    <source>
        <dbReference type="EMBL" id="QGQ97197.1"/>
    </source>
</evidence>
<evidence type="ECO:0000256" key="3">
    <source>
        <dbReference type="ARBA" id="ARBA00022692"/>
    </source>
</evidence>
<keyword evidence="3 6" id="KW-0812">Transmembrane</keyword>
<feature type="transmembrane region" description="Helical" evidence="6">
    <location>
        <begin position="552"/>
        <end position="575"/>
    </location>
</feature>
<dbReference type="GO" id="GO:0005886">
    <property type="term" value="C:plasma membrane"/>
    <property type="evidence" value="ECO:0007669"/>
    <property type="project" value="UniProtKB-SubCell"/>
</dbReference>
<feature type="domain" description="Major facilitator superfamily (MFS) profile" evidence="7">
    <location>
        <begin position="54"/>
        <end position="500"/>
    </location>
</feature>
<dbReference type="KEGG" id="ppsc:EHS13_21070"/>
<feature type="transmembrane region" description="Helical" evidence="6">
    <location>
        <begin position="409"/>
        <end position="432"/>
    </location>
</feature>
<proteinExistence type="predicted"/>
<feature type="transmembrane region" description="Helical" evidence="6">
    <location>
        <begin position="52"/>
        <end position="75"/>
    </location>
</feature>
<reference evidence="9" key="1">
    <citation type="submission" date="2018-11" db="EMBL/GenBank/DDBJ databases">
        <title>Complete genome sequence of Paenibacillus sp. ML311-T8.</title>
        <authorList>
            <person name="Nam Y.-D."/>
            <person name="Kang J."/>
            <person name="Chung W.-H."/>
            <person name="Park Y.S."/>
        </authorList>
    </citation>
    <scope>NUCLEOTIDE SEQUENCE [LARGE SCALE GENOMIC DNA]</scope>
    <source>
        <strain evidence="9">ML311-T8</strain>
    </source>
</reference>
<feature type="transmembrane region" description="Helical" evidence="6">
    <location>
        <begin position="212"/>
        <end position="232"/>
    </location>
</feature>
<dbReference type="Gene3D" id="1.20.1720.10">
    <property type="entry name" value="Multidrug resistance protein D"/>
    <property type="match status" value="1"/>
</dbReference>
<feature type="transmembrane region" description="Helical" evidence="6">
    <location>
        <begin position="87"/>
        <end position="108"/>
    </location>
</feature>
<evidence type="ECO:0000256" key="6">
    <source>
        <dbReference type="SAM" id="Phobius"/>
    </source>
</evidence>
<gene>
    <name evidence="8" type="ORF">EHS13_21070</name>
</gene>
<dbReference type="AlphaFoldDB" id="A0A6B8RMY2"/>
<dbReference type="Gene3D" id="1.20.1250.20">
    <property type="entry name" value="MFS general substrate transporter like domains"/>
    <property type="match status" value="1"/>
</dbReference>
<feature type="transmembrane region" description="Helical" evidence="6">
    <location>
        <begin position="374"/>
        <end position="397"/>
    </location>
</feature>
<keyword evidence="2" id="KW-0813">Transport</keyword>
<feature type="transmembrane region" description="Helical" evidence="6">
    <location>
        <begin position="312"/>
        <end position="338"/>
    </location>
</feature>
<dbReference type="InterPro" id="IPR036259">
    <property type="entry name" value="MFS_trans_sf"/>
</dbReference>
<dbReference type="PRINTS" id="PR01036">
    <property type="entry name" value="TCRTETB"/>
</dbReference>
<evidence type="ECO:0000256" key="1">
    <source>
        <dbReference type="ARBA" id="ARBA00004651"/>
    </source>
</evidence>
<feature type="transmembrane region" description="Helical" evidence="6">
    <location>
        <begin position="444"/>
        <end position="467"/>
    </location>
</feature>
<feature type="transmembrane region" description="Helical" evidence="6">
    <location>
        <begin position="178"/>
        <end position="200"/>
    </location>
</feature>
<keyword evidence="4 6" id="KW-1133">Transmembrane helix</keyword>
<dbReference type="EMBL" id="CP034235">
    <property type="protein sequence ID" value="QGQ97197.1"/>
    <property type="molecule type" value="Genomic_DNA"/>
</dbReference>
<dbReference type="CDD" id="cd17321">
    <property type="entry name" value="MFS_MMR_MDR_like"/>
    <property type="match status" value="1"/>
</dbReference>
<feature type="transmembrane region" description="Helical" evidence="6">
    <location>
        <begin position="145"/>
        <end position="166"/>
    </location>
</feature>
<organism evidence="8 9">
    <name type="scientific">Paenibacillus psychroresistens</name>
    <dbReference type="NCBI Taxonomy" id="1778678"/>
    <lineage>
        <taxon>Bacteria</taxon>
        <taxon>Bacillati</taxon>
        <taxon>Bacillota</taxon>
        <taxon>Bacilli</taxon>
        <taxon>Bacillales</taxon>
        <taxon>Paenibacillaceae</taxon>
        <taxon>Paenibacillus</taxon>
    </lineage>
</organism>